<reference evidence="1" key="1">
    <citation type="journal article" date="2021" name="Mol. Plant Microbe Interact.">
        <title>Complete Genome Sequence of the Plant-Pathogenic Fungus Colletotrichum lupini.</title>
        <authorList>
            <person name="Baroncelli R."/>
            <person name="Pensec F."/>
            <person name="Da Lio D."/>
            <person name="Boufleur T."/>
            <person name="Vicente I."/>
            <person name="Sarrocco S."/>
            <person name="Picot A."/>
            <person name="Baraldi E."/>
            <person name="Sukno S."/>
            <person name="Thon M."/>
            <person name="Le Floch G."/>
        </authorList>
    </citation>
    <scope>NUCLEOTIDE SEQUENCE</scope>
    <source>
        <strain evidence="1">IMI 504893</strain>
    </source>
</reference>
<name>A0A9Q8SIY2_9PEZI</name>
<proteinExistence type="predicted"/>
<accession>A0A9Q8SIY2</accession>
<evidence type="ECO:0000313" key="2">
    <source>
        <dbReference type="Proteomes" id="UP000830671"/>
    </source>
</evidence>
<dbReference type="Proteomes" id="UP000830671">
    <property type="component" value="Chromosome 2"/>
</dbReference>
<gene>
    <name evidence="1" type="ORF">CLUP02_02795</name>
</gene>
<dbReference type="GeneID" id="73336833"/>
<organism evidence="1 2">
    <name type="scientific">Colletotrichum lupini</name>
    <dbReference type="NCBI Taxonomy" id="145971"/>
    <lineage>
        <taxon>Eukaryota</taxon>
        <taxon>Fungi</taxon>
        <taxon>Dikarya</taxon>
        <taxon>Ascomycota</taxon>
        <taxon>Pezizomycotina</taxon>
        <taxon>Sordariomycetes</taxon>
        <taxon>Hypocreomycetidae</taxon>
        <taxon>Glomerellales</taxon>
        <taxon>Glomerellaceae</taxon>
        <taxon>Colletotrichum</taxon>
        <taxon>Colletotrichum acutatum species complex</taxon>
    </lineage>
</organism>
<dbReference type="EMBL" id="CP019474">
    <property type="protein sequence ID" value="UQC77327.1"/>
    <property type="molecule type" value="Genomic_DNA"/>
</dbReference>
<protein>
    <submittedName>
        <fullName evidence="1">Uncharacterized protein</fullName>
    </submittedName>
</protein>
<dbReference type="RefSeq" id="XP_049138966.1">
    <property type="nucleotide sequence ID" value="XM_049281823.1"/>
</dbReference>
<keyword evidence="2" id="KW-1185">Reference proteome</keyword>
<sequence>MLPYRSLLIRLFLPQLCVIQRRHRRLGSGAGVGGNGDGRCGFLEVQQRTESEPCQDIADFSMVCGVKPGEYLPLPSRRYPSLVQSSTSRMSMDITRFSLATAHLAARQHRAKDTHSIAAAYEMGARTLAGRTRFLSMQVSILIRWPSYGNL</sequence>
<dbReference type="AlphaFoldDB" id="A0A9Q8SIY2"/>
<evidence type="ECO:0000313" key="1">
    <source>
        <dbReference type="EMBL" id="UQC77327.1"/>
    </source>
</evidence>
<dbReference type="KEGG" id="clup:CLUP02_02795"/>